<dbReference type="Gene3D" id="1.10.10.10">
    <property type="entry name" value="Winged helix-like DNA-binding domain superfamily/Winged helix DNA-binding domain"/>
    <property type="match status" value="1"/>
</dbReference>
<proteinExistence type="predicted"/>
<dbReference type="SUPFAM" id="SSF75500">
    <property type="entry name" value="Putative transcriptional regulator TM1602, C-terminal domain"/>
    <property type="match status" value="1"/>
</dbReference>
<gene>
    <name evidence="3" type="ORF">QE109_09870</name>
</gene>
<name>A0ABT6NDF5_9FIRM</name>
<dbReference type="PANTHER" id="PTHR40068:SF1">
    <property type="entry name" value="TRANSCRIPTION REPRESSOR NIAR-RELATED"/>
    <property type="match status" value="1"/>
</dbReference>
<dbReference type="EMBL" id="JARYZI010000006">
    <property type="protein sequence ID" value="MDH8678453.1"/>
    <property type="molecule type" value="Genomic_DNA"/>
</dbReference>
<dbReference type="InterPro" id="IPR013196">
    <property type="entry name" value="HTH_11"/>
</dbReference>
<sequence>MSEERRRFIVEKLSTSGTPIIGSELAEMYDVTRQVIVQDIAIIRASGIPVIATSSGYMIQRHLSSNKLIRTFVSKHEGFDRMEEELSIIVEYGGRIIDVIVEHPVYGEIVGTLHIENLEDIESFVHKVKLYDAKPLSVLTKGDHIHTIEVPSEKVFQLIMEELKLKGFVD</sequence>
<evidence type="ECO:0000313" key="3">
    <source>
        <dbReference type="EMBL" id="MDH8678453.1"/>
    </source>
</evidence>
<dbReference type="PIRSF" id="PIRSF037847">
    <property type="entry name" value="NiaR"/>
    <property type="match status" value="1"/>
</dbReference>
<dbReference type="RefSeq" id="WP_281094302.1">
    <property type="nucleotide sequence ID" value="NZ_JARYZI010000006.1"/>
</dbReference>
<evidence type="ECO:0000313" key="4">
    <source>
        <dbReference type="Proteomes" id="UP001158045"/>
    </source>
</evidence>
<keyword evidence="4" id="KW-1185">Reference proteome</keyword>
<dbReference type="InterPro" id="IPR004173">
    <property type="entry name" value="3H_domain"/>
</dbReference>
<accession>A0ABT6NDF5</accession>
<dbReference type="PANTHER" id="PTHR40068">
    <property type="entry name" value="TRANSCRIPTION REPRESSOR NIAR-RELATED"/>
    <property type="match status" value="1"/>
</dbReference>
<organism evidence="3 4">
    <name type="scientific">Fusibacter bizertensis</name>
    <dbReference type="NCBI Taxonomy" id="1488331"/>
    <lineage>
        <taxon>Bacteria</taxon>
        <taxon>Bacillati</taxon>
        <taxon>Bacillota</taxon>
        <taxon>Clostridia</taxon>
        <taxon>Eubacteriales</taxon>
        <taxon>Eubacteriales Family XII. Incertae Sedis</taxon>
        <taxon>Fusibacter</taxon>
    </lineage>
</organism>
<dbReference type="Gene3D" id="3.30.1340.20">
    <property type="entry name" value="3H domain"/>
    <property type="match status" value="1"/>
</dbReference>
<reference evidence="3 4" key="1">
    <citation type="submission" date="2023-04" db="EMBL/GenBank/DDBJ databases">
        <title>Fusibacter bizertensis strain WBS, isolated from littoral bottom sediments of the Arctic seas - biochemical and genomic analysis.</title>
        <authorList>
            <person name="Brioukhanov A.L."/>
        </authorList>
    </citation>
    <scope>NUCLEOTIDE SEQUENCE [LARGE SCALE GENOMIC DNA]</scope>
    <source>
        <strain evidence="3 4">WBS</strain>
    </source>
</reference>
<evidence type="ECO:0000259" key="1">
    <source>
        <dbReference type="Pfam" id="PF02829"/>
    </source>
</evidence>
<feature type="domain" description="3H" evidence="1">
    <location>
        <begin position="73"/>
        <end position="168"/>
    </location>
</feature>
<dbReference type="InterPro" id="IPR035922">
    <property type="entry name" value="3H_dom_sf"/>
</dbReference>
<protein>
    <submittedName>
        <fullName evidence="3">Transcription repressor NadR</fullName>
    </submittedName>
</protein>
<feature type="domain" description="Helix-turn-helix type 11" evidence="2">
    <location>
        <begin position="5"/>
        <end position="57"/>
    </location>
</feature>
<evidence type="ECO:0000259" key="2">
    <source>
        <dbReference type="Pfam" id="PF08279"/>
    </source>
</evidence>
<dbReference type="Pfam" id="PF02829">
    <property type="entry name" value="3H"/>
    <property type="match status" value="1"/>
</dbReference>
<comment type="caution">
    <text evidence="3">The sequence shown here is derived from an EMBL/GenBank/DDBJ whole genome shotgun (WGS) entry which is preliminary data.</text>
</comment>
<dbReference type="InterPro" id="IPR036388">
    <property type="entry name" value="WH-like_DNA-bd_sf"/>
</dbReference>
<dbReference type="Proteomes" id="UP001158045">
    <property type="component" value="Unassembled WGS sequence"/>
</dbReference>
<dbReference type="Pfam" id="PF08279">
    <property type="entry name" value="HTH_11"/>
    <property type="match status" value="1"/>
</dbReference>
<dbReference type="InterPro" id="IPR026043">
    <property type="entry name" value="NadR"/>
</dbReference>
<dbReference type="SUPFAM" id="SSF46785">
    <property type="entry name" value="Winged helix' DNA-binding domain"/>
    <property type="match status" value="1"/>
</dbReference>
<dbReference type="InterPro" id="IPR036390">
    <property type="entry name" value="WH_DNA-bd_sf"/>
</dbReference>